<proteinExistence type="predicted"/>
<evidence type="ECO:0000256" key="1">
    <source>
        <dbReference type="SAM" id="MobiDB-lite"/>
    </source>
</evidence>
<evidence type="ECO:0000313" key="3">
    <source>
        <dbReference type="Proteomes" id="UP001055115"/>
    </source>
</evidence>
<feature type="region of interest" description="Disordered" evidence="1">
    <location>
        <begin position="1"/>
        <end position="64"/>
    </location>
</feature>
<dbReference type="AlphaFoldDB" id="A0AA37PHS5"/>
<protein>
    <submittedName>
        <fullName evidence="2">Uncharacterized protein</fullName>
    </submittedName>
</protein>
<sequence>MSAPVPSVGELTKEKAMPLPRQSERTAFGLSLSPKQGDERQPRNPDTHKQARAPSGLLPGSGVA</sequence>
<organism evidence="2 3">
    <name type="scientific">Colletotrichum spaethianum</name>
    <dbReference type="NCBI Taxonomy" id="700344"/>
    <lineage>
        <taxon>Eukaryota</taxon>
        <taxon>Fungi</taxon>
        <taxon>Dikarya</taxon>
        <taxon>Ascomycota</taxon>
        <taxon>Pezizomycotina</taxon>
        <taxon>Sordariomycetes</taxon>
        <taxon>Hypocreomycetidae</taxon>
        <taxon>Glomerellales</taxon>
        <taxon>Glomerellaceae</taxon>
        <taxon>Colletotrichum</taxon>
        <taxon>Colletotrichum spaethianum species complex</taxon>
    </lineage>
</organism>
<gene>
    <name evidence="2" type="ORF">ColSpa_12558</name>
</gene>
<name>A0AA37PHS5_9PEZI</name>
<dbReference type="EMBL" id="BQXU01000066">
    <property type="protein sequence ID" value="GKT52377.1"/>
    <property type="molecule type" value="Genomic_DNA"/>
</dbReference>
<feature type="compositionally biased region" description="Basic and acidic residues" evidence="1">
    <location>
        <begin position="36"/>
        <end position="49"/>
    </location>
</feature>
<evidence type="ECO:0000313" key="2">
    <source>
        <dbReference type="EMBL" id="GKT52377.1"/>
    </source>
</evidence>
<accession>A0AA37PHS5</accession>
<dbReference type="RefSeq" id="XP_049134727.1">
    <property type="nucleotide sequence ID" value="XM_049278770.1"/>
</dbReference>
<reference evidence="2 3" key="1">
    <citation type="submission" date="2022-03" db="EMBL/GenBank/DDBJ databases">
        <title>Genome data of Colletotrichum spp.</title>
        <authorList>
            <person name="Utami Y.D."/>
            <person name="Hiruma K."/>
        </authorList>
    </citation>
    <scope>NUCLEOTIDE SEQUENCE [LARGE SCALE GENOMIC DNA]</scope>
    <source>
        <strain evidence="2 3">MAFF 239500</strain>
    </source>
</reference>
<dbReference type="GeneID" id="73333360"/>
<keyword evidence="3" id="KW-1185">Reference proteome</keyword>
<comment type="caution">
    <text evidence="2">The sequence shown here is derived from an EMBL/GenBank/DDBJ whole genome shotgun (WGS) entry which is preliminary data.</text>
</comment>
<dbReference type="Proteomes" id="UP001055115">
    <property type="component" value="Unassembled WGS sequence"/>
</dbReference>